<dbReference type="GO" id="GO:0005524">
    <property type="term" value="F:ATP binding"/>
    <property type="evidence" value="ECO:0007669"/>
    <property type="project" value="UniProtKB-UniRule"/>
</dbReference>
<dbReference type="GO" id="GO:0016887">
    <property type="term" value="F:ATP hydrolysis activity"/>
    <property type="evidence" value="ECO:0007669"/>
    <property type="project" value="TreeGrafter"/>
</dbReference>
<dbReference type="InterPro" id="IPR027640">
    <property type="entry name" value="Kinesin-like_fam"/>
</dbReference>
<sequence length="1287" mass="138803">MSSPRNREGHGSASPPKRANDAAAHARSASSDHCAPKPRLANTTAMGATAEMVNKPRINGSGALQQVPHDKATPAQGATTMTLLQVFPSLFGPTAPAASPQENVSVIVRLKAARKLSSANEPLLYEVRDGALATPQMATGGLSQEGEPTSPQLHTPLTARNSDRPEEVVAFLSRPVAFAEVGTDASASTTAEVSAPPPMGASLPRAFGSSPTQSSPQLAVIRAPPTRKSSSPVDFSDTGASTTHPHLKVHSTVLGGAAAAGRSIGASGRVLTITSPTTRERRKYEFGEVLGPEVTRSALCDRLIPSIMEQVTAGYNVSVLCYGRSGIGKTRTMNALAQAVAEEIFRSHDVENDVVEMSHIQIHNNEAHNLLGSTPAGTFGTKLSRPRMGSTDICIAGGNTCLGSPPEPKVLIRSSAEMRTKMRAASRLRARLAHTASARSSGFVTLLSFYITRFLEGVPIATVRVMLTDFAATETPRESGAAGAAAGQVLAISKSLMELRQLVDFSGTEAEVRRFRDSMLATYVAPHLHSGHLVLLVTVSLEADSYDESKSSLELASDVRRRKVTKVKSGAESRLLRTIDRLYRRPNFPSGVDTADSGSACERISGRSELKGVVEVLQHRIRVLEDALKIAQQRSTVAVEQLPLTEASADAKGGMPTTEAGTDVVSLADANALQRESAYYRDLLQKREQQLLRLENTLSSTIAEASGAPPVLAGALDTSSLLVSENGSSAGDDQQKSSTPPDSEVSSDSSSAQWRSDGVDADDAHTQLQWCLCQLHSPGSRGCSGDGSDNVLNRLYDAVLRAIEQYGDVSEQLLIASRLMSGLRAQNRRLCDAMLRTSERLLAADVERQDWRAILQALTLRATTTETVVEQLRLQLFQAYTEQSIREEMTRLYLDVKPITANVDETVSGGRQTEQQVELEKVQAHQQVLCDKITELLDNVEQLTRAAAQKDVSLAALESLITPAQRTLFHTLSSTAVAISDHRTANMGDNKDQLADAAEAAMASGDEKSTADCFSLLQSRVSELSALLTQEQQQHQLTQCELLEAREDARRSRQKQRQAFFQQQEEARRVGQLMAENFELRQQNERHQLYLSEMYVHLHEQLVQLRQKHQEEVAKLRTSTREAQSPQRGTVGAVREGHESRDEDNDNAASSIVAHAPGRRHTLQVLPPGEDSPRESTELGLTAAALSTADVSCGPTAPLQRPSRGKCQPQKSKERRRGAVQGKDAPATTEGQRVASKTTSKRHLFARDGESTHTRDTTTPLIQSGVLASGSLASRRRGRASVKAGGK</sequence>
<dbReference type="GO" id="GO:0007018">
    <property type="term" value="P:microtubule-based movement"/>
    <property type="evidence" value="ECO:0007669"/>
    <property type="project" value="InterPro"/>
</dbReference>
<feature type="region of interest" description="Disordered" evidence="2">
    <location>
        <begin position="207"/>
        <end position="244"/>
    </location>
</feature>
<reference evidence="5" key="2">
    <citation type="journal article" date="2021" name="Sci. Data">
        <title>Chromosome-scale genome sequencing, assembly and annotation of six genomes from subfamily Leishmaniinae.</title>
        <authorList>
            <person name="Almutairi H."/>
            <person name="Urbaniak M.D."/>
            <person name="Bates M.D."/>
            <person name="Jariyapan N."/>
            <person name="Kwakye-Nuako G."/>
            <person name="Thomaz Soccol V."/>
            <person name="Al-Salem W.S."/>
            <person name="Dillon R.J."/>
            <person name="Bates P.A."/>
            <person name="Gatherer D."/>
        </authorList>
    </citation>
    <scope>NUCLEOTIDE SEQUENCE [LARGE SCALE GENOMIC DNA]</scope>
</reference>
<dbReference type="KEGG" id="lmat:92516712"/>
<dbReference type="SUPFAM" id="SSF52540">
    <property type="entry name" value="P-loop containing nucleoside triphosphate hydrolases"/>
    <property type="match status" value="1"/>
</dbReference>
<dbReference type="EMBL" id="JAFEUZ010000018">
    <property type="protein sequence ID" value="KAG5481114.1"/>
    <property type="molecule type" value="Genomic_DNA"/>
</dbReference>
<dbReference type="SMART" id="SM00129">
    <property type="entry name" value="KISc"/>
    <property type="match status" value="1"/>
</dbReference>
<feature type="region of interest" description="Disordered" evidence="2">
    <location>
        <begin position="137"/>
        <end position="159"/>
    </location>
</feature>
<evidence type="ECO:0000259" key="3">
    <source>
        <dbReference type="PROSITE" id="PS50067"/>
    </source>
</evidence>
<comment type="caution">
    <text evidence="4">The sequence shown here is derived from an EMBL/GenBank/DDBJ whole genome shotgun (WGS) entry which is preliminary data.</text>
</comment>
<dbReference type="GO" id="GO:0008017">
    <property type="term" value="F:microtubule binding"/>
    <property type="evidence" value="ECO:0007669"/>
    <property type="project" value="InterPro"/>
</dbReference>
<dbReference type="PANTHER" id="PTHR24115:SF948">
    <property type="entry name" value="PUTATIVE-RELATED"/>
    <property type="match status" value="1"/>
</dbReference>
<organism evidence="4 5">
    <name type="scientific">Leishmania martiniquensis</name>
    <dbReference type="NCBI Taxonomy" id="1580590"/>
    <lineage>
        <taxon>Eukaryota</taxon>
        <taxon>Discoba</taxon>
        <taxon>Euglenozoa</taxon>
        <taxon>Kinetoplastea</taxon>
        <taxon>Metakinetoplastina</taxon>
        <taxon>Trypanosomatida</taxon>
        <taxon>Trypanosomatidae</taxon>
        <taxon>Leishmaniinae</taxon>
        <taxon>Leishmania</taxon>
    </lineage>
</organism>
<dbReference type="RefSeq" id="XP_067179547.1">
    <property type="nucleotide sequence ID" value="XM_067324200.1"/>
</dbReference>
<dbReference type="PRINTS" id="PR00380">
    <property type="entry name" value="KINESINHEAVY"/>
</dbReference>
<dbReference type="GO" id="GO:0003777">
    <property type="term" value="F:microtubule motor activity"/>
    <property type="evidence" value="ECO:0007669"/>
    <property type="project" value="InterPro"/>
</dbReference>
<evidence type="ECO:0000256" key="2">
    <source>
        <dbReference type="SAM" id="MobiDB-lite"/>
    </source>
</evidence>
<proteinExistence type="inferred from homology"/>
<evidence type="ECO:0000313" key="4">
    <source>
        <dbReference type="EMBL" id="KAG5481114.1"/>
    </source>
</evidence>
<feature type="compositionally biased region" description="Polar residues" evidence="2">
    <location>
        <begin position="723"/>
        <end position="732"/>
    </location>
</feature>
<dbReference type="GO" id="GO:0005874">
    <property type="term" value="C:microtubule"/>
    <property type="evidence" value="ECO:0007669"/>
    <property type="project" value="TreeGrafter"/>
</dbReference>
<keyword evidence="1" id="KW-0505">Motor protein</keyword>
<dbReference type="Proteomes" id="UP000673552">
    <property type="component" value="Unassembled WGS sequence"/>
</dbReference>
<feature type="region of interest" description="Disordered" evidence="2">
    <location>
        <begin position="1113"/>
        <end position="1178"/>
    </location>
</feature>
<dbReference type="InterPro" id="IPR027417">
    <property type="entry name" value="P-loop_NTPase"/>
</dbReference>
<dbReference type="GeneID" id="92516712"/>
<keyword evidence="1" id="KW-0067">ATP-binding</keyword>
<dbReference type="Pfam" id="PF00225">
    <property type="entry name" value="Kinesin"/>
    <property type="match status" value="1"/>
</dbReference>
<reference evidence="5" key="1">
    <citation type="journal article" date="2021" name="Microbiol. Resour. Announc.">
        <title>LGAAP: Leishmaniinae Genome Assembly and Annotation Pipeline.</title>
        <authorList>
            <person name="Almutairi H."/>
            <person name="Urbaniak M.D."/>
            <person name="Bates M.D."/>
            <person name="Jariyapan N."/>
            <person name="Kwakye-Nuako G."/>
            <person name="Thomaz-Soccol V."/>
            <person name="Al-Salem W.S."/>
            <person name="Dillon R.J."/>
            <person name="Bates P.A."/>
            <person name="Gatherer D."/>
        </authorList>
    </citation>
    <scope>NUCLEOTIDE SEQUENCE [LARGE SCALE GENOMIC DNA]</scope>
</reference>
<feature type="region of interest" description="Disordered" evidence="2">
    <location>
        <begin position="1"/>
        <end position="55"/>
    </location>
</feature>
<feature type="compositionally biased region" description="Basic and acidic residues" evidence="2">
    <location>
        <begin position="1"/>
        <end position="10"/>
    </location>
</feature>
<dbReference type="InterPro" id="IPR036961">
    <property type="entry name" value="Kinesin_motor_dom_sf"/>
</dbReference>
<name>A0A836KMQ1_9TRYP</name>
<comment type="similarity">
    <text evidence="1">Belongs to the TRAFAC class myosin-kinesin ATPase superfamily. Kinesin family.</text>
</comment>
<feature type="compositionally biased region" description="Basic residues" evidence="2">
    <location>
        <begin position="1274"/>
        <end position="1287"/>
    </location>
</feature>
<dbReference type="PANTHER" id="PTHR24115">
    <property type="entry name" value="KINESIN-RELATED"/>
    <property type="match status" value="1"/>
</dbReference>
<dbReference type="CDD" id="cd14686">
    <property type="entry name" value="bZIP"/>
    <property type="match status" value="1"/>
</dbReference>
<accession>A0A836KMQ1</accession>
<feature type="compositionally biased region" description="Low complexity" evidence="2">
    <location>
        <begin position="737"/>
        <end position="751"/>
    </location>
</feature>
<evidence type="ECO:0000313" key="5">
    <source>
        <dbReference type="Proteomes" id="UP000673552"/>
    </source>
</evidence>
<keyword evidence="5" id="KW-1185">Reference proteome</keyword>
<feature type="region of interest" description="Disordered" evidence="2">
    <location>
        <begin position="723"/>
        <end position="758"/>
    </location>
</feature>
<feature type="compositionally biased region" description="Low complexity" evidence="2">
    <location>
        <begin position="21"/>
        <end position="33"/>
    </location>
</feature>
<dbReference type="InterPro" id="IPR001752">
    <property type="entry name" value="Kinesin_motor_dom"/>
</dbReference>
<feature type="region of interest" description="Disordered" evidence="2">
    <location>
        <begin position="1192"/>
        <end position="1287"/>
    </location>
</feature>
<dbReference type="Gene3D" id="3.40.850.10">
    <property type="entry name" value="Kinesin motor domain"/>
    <property type="match status" value="1"/>
</dbReference>
<feature type="compositionally biased region" description="Polar residues" evidence="2">
    <location>
        <begin position="146"/>
        <end position="159"/>
    </location>
</feature>
<feature type="domain" description="Kinesin motor" evidence="3">
    <location>
        <begin position="256"/>
        <end position="562"/>
    </location>
</feature>
<dbReference type="GO" id="GO:0005871">
    <property type="term" value="C:kinesin complex"/>
    <property type="evidence" value="ECO:0007669"/>
    <property type="project" value="TreeGrafter"/>
</dbReference>
<dbReference type="OrthoDB" id="123929at2759"/>
<keyword evidence="1" id="KW-0547">Nucleotide-binding</keyword>
<evidence type="ECO:0000256" key="1">
    <source>
        <dbReference type="PROSITE-ProRule" id="PRU00283"/>
    </source>
</evidence>
<feature type="compositionally biased region" description="Basic and acidic residues" evidence="2">
    <location>
        <begin position="1245"/>
        <end position="1256"/>
    </location>
</feature>
<feature type="binding site" evidence="1">
    <location>
        <begin position="323"/>
        <end position="330"/>
    </location>
    <ligand>
        <name>ATP</name>
        <dbReference type="ChEBI" id="CHEBI:30616"/>
    </ligand>
</feature>
<gene>
    <name evidence="4" type="ORF">LSCM1_06795</name>
</gene>
<feature type="compositionally biased region" description="Polar residues" evidence="2">
    <location>
        <begin position="1229"/>
        <end position="1238"/>
    </location>
</feature>
<dbReference type="PROSITE" id="PS50067">
    <property type="entry name" value="KINESIN_MOTOR_2"/>
    <property type="match status" value="1"/>
</dbReference>
<feature type="compositionally biased region" description="Polar residues" evidence="2">
    <location>
        <begin position="227"/>
        <end position="244"/>
    </location>
</feature>
<protein>
    <recommendedName>
        <fullName evidence="3">Kinesin motor domain-containing protein</fullName>
    </recommendedName>
</protein>